<proteinExistence type="predicted"/>
<dbReference type="VEuPathDB" id="FungiDB:PITG_15199"/>
<keyword evidence="2" id="KW-1185">Reference proteome</keyword>
<organism evidence="1 2">
    <name type="scientific">Phytophthora infestans (strain T30-4)</name>
    <name type="common">Potato late blight agent</name>
    <dbReference type="NCBI Taxonomy" id="403677"/>
    <lineage>
        <taxon>Eukaryota</taxon>
        <taxon>Sar</taxon>
        <taxon>Stramenopiles</taxon>
        <taxon>Oomycota</taxon>
        <taxon>Peronosporomycetes</taxon>
        <taxon>Peronosporales</taxon>
        <taxon>Peronosporaceae</taxon>
        <taxon>Phytophthora</taxon>
    </lineage>
</organism>
<evidence type="ECO:0000313" key="1">
    <source>
        <dbReference type="EMBL" id="EEY62789.1"/>
    </source>
</evidence>
<reference evidence="2" key="1">
    <citation type="journal article" date="2009" name="Nature">
        <title>Genome sequence and analysis of the Irish potato famine pathogen Phytophthora infestans.</title>
        <authorList>
            <consortium name="The Broad Institute Genome Sequencing Platform"/>
            <person name="Haas B.J."/>
            <person name="Kamoun S."/>
            <person name="Zody M.C."/>
            <person name="Jiang R.H."/>
            <person name="Handsaker R.E."/>
            <person name="Cano L.M."/>
            <person name="Grabherr M."/>
            <person name="Kodira C.D."/>
            <person name="Raffaele S."/>
            <person name="Torto-Alalibo T."/>
            <person name="Bozkurt T.O."/>
            <person name="Ah-Fong A.M."/>
            <person name="Alvarado L."/>
            <person name="Anderson V.L."/>
            <person name="Armstrong M.R."/>
            <person name="Avrova A."/>
            <person name="Baxter L."/>
            <person name="Beynon J."/>
            <person name="Boevink P.C."/>
            <person name="Bollmann S.R."/>
            <person name="Bos J.I."/>
            <person name="Bulone V."/>
            <person name="Cai G."/>
            <person name="Cakir C."/>
            <person name="Carrington J.C."/>
            <person name="Chawner M."/>
            <person name="Conti L."/>
            <person name="Costanzo S."/>
            <person name="Ewan R."/>
            <person name="Fahlgren N."/>
            <person name="Fischbach M.A."/>
            <person name="Fugelstad J."/>
            <person name="Gilroy E.M."/>
            <person name="Gnerre S."/>
            <person name="Green P.J."/>
            <person name="Grenville-Briggs L.J."/>
            <person name="Griffith J."/>
            <person name="Grunwald N.J."/>
            <person name="Horn K."/>
            <person name="Horner N.R."/>
            <person name="Hu C.H."/>
            <person name="Huitema E."/>
            <person name="Jeong D.H."/>
            <person name="Jones A.M."/>
            <person name="Jones J.D."/>
            <person name="Jones R.W."/>
            <person name="Karlsson E.K."/>
            <person name="Kunjeti S.G."/>
            <person name="Lamour K."/>
            <person name="Liu Z."/>
            <person name="Ma L."/>
            <person name="Maclean D."/>
            <person name="Chibucos M.C."/>
            <person name="McDonald H."/>
            <person name="McWalters J."/>
            <person name="Meijer H.J."/>
            <person name="Morgan W."/>
            <person name="Morris P.F."/>
            <person name="Munro C.A."/>
            <person name="O'Neill K."/>
            <person name="Ospina-Giraldo M."/>
            <person name="Pinzon A."/>
            <person name="Pritchard L."/>
            <person name="Ramsahoye B."/>
            <person name="Ren Q."/>
            <person name="Restrepo S."/>
            <person name="Roy S."/>
            <person name="Sadanandom A."/>
            <person name="Savidor A."/>
            <person name="Schornack S."/>
            <person name="Schwartz D.C."/>
            <person name="Schumann U.D."/>
            <person name="Schwessinger B."/>
            <person name="Seyer L."/>
            <person name="Sharpe T."/>
            <person name="Silvar C."/>
            <person name="Song J."/>
            <person name="Studholme D.J."/>
            <person name="Sykes S."/>
            <person name="Thines M."/>
            <person name="van de Vondervoort P.J."/>
            <person name="Phuntumart V."/>
            <person name="Wawra S."/>
            <person name="Weide R."/>
            <person name="Win J."/>
            <person name="Young C."/>
            <person name="Zhou S."/>
            <person name="Fry W."/>
            <person name="Meyers B.C."/>
            <person name="van West P."/>
            <person name="Ristaino J."/>
            <person name="Govers F."/>
            <person name="Birch P.R."/>
            <person name="Whisson S.C."/>
            <person name="Judelson H.S."/>
            <person name="Nusbaum C."/>
        </authorList>
    </citation>
    <scope>NUCLEOTIDE SEQUENCE [LARGE SCALE GENOMIC DNA]</scope>
    <source>
        <strain evidence="2">T30-4</strain>
    </source>
</reference>
<dbReference type="AlphaFoldDB" id="D0NQ57"/>
<dbReference type="OrthoDB" id="129412at2759"/>
<gene>
    <name evidence="1" type="ORF">PITG_15199</name>
</gene>
<dbReference type="EMBL" id="DS028152">
    <property type="protein sequence ID" value="EEY62789.1"/>
    <property type="molecule type" value="Genomic_DNA"/>
</dbReference>
<dbReference type="OMA" id="HEILCKR"/>
<name>D0NQ57_PHYIT</name>
<accession>D0NQ57</accession>
<dbReference type="GeneID" id="9479030"/>
<dbReference type="RefSeq" id="XP_002898664.1">
    <property type="nucleotide sequence ID" value="XM_002898618.1"/>
</dbReference>
<evidence type="ECO:0000313" key="2">
    <source>
        <dbReference type="Proteomes" id="UP000006643"/>
    </source>
</evidence>
<dbReference type="InParanoid" id="D0NQ57"/>
<dbReference type="HOGENOM" id="CLU_1405018_0_0_1"/>
<protein>
    <submittedName>
        <fullName evidence="1">Uncharacterized protein</fullName>
    </submittedName>
</protein>
<dbReference type="KEGG" id="pif:PITG_15199"/>
<dbReference type="Proteomes" id="UP000006643">
    <property type="component" value="Unassembled WGS sequence"/>
</dbReference>
<sequence>MPLLDRVSPIQHHEILCKRYWVAKVTAKMIFTVNFGTRPLYHFLPPPAQSGGRHSVTHDSATWGSGDTVPTVHTATISNLRQALSRVQEYAIEWNPRPVAEVFSAVHAIAMTDTLDRAPEILVYATINLYTYVFTGLFQSIRDNALASSLVPETKRGRDFPSCKNVHDLVTLKDDVLQYLKRRHGDLKDNHQTL</sequence>